<gene>
    <name evidence="8" type="ORF">SSS_6051</name>
</gene>
<comment type="similarity">
    <text evidence="6">Belongs to the B9D family.</text>
</comment>
<dbReference type="PANTHER" id="PTHR12968:SF1">
    <property type="entry name" value="B9 DOMAIN-CONTAINING PROTEIN 1"/>
    <property type="match status" value="1"/>
</dbReference>
<evidence type="ECO:0000256" key="2">
    <source>
        <dbReference type="ARBA" id="ARBA00022490"/>
    </source>
</evidence>
<dbReference type="PANTHER" id="PTHR12968">
    <property type="entry name" value="B9 DOMAIN-CONTAINING"/>
    <property type="match status" value="1"/>
</dbReference>
<comment type="subcellular location">
    <subcellularLocation>
        <location evidence="1">Cytoplasm</location>
        <location evidence="1">Cytoskeleton</location>
        <location evidence="1">Cilium basal body</location>
    </subcellularLocation>
</comment>
<evidence type="ECO:0000313" key="10">
    <source>
        <dbReference type="Proteomes" id="UP000070412"/>
    </source>
</evidence>
<evidence type="ECO:0000256" key="6">
    <source>
        <dbReference type="ARBA" id="ARBA00038411"/>
    </source>
</evidence>
<proteinExistence type="inferred from homology"/>
<evidence type="ECO:0000256" key="5">
    <source>
        <dbReference type="ARBA" id="ARBA00023273"/>
    </source>
</evidence>
<reference evidence="9" key="3">
    <citation type="submission" date="2022-06" db="UniProtKB">
        <authorList>
            <consortium name="EnsemblMetazoa"/>
        </authorList>
    </citation>
    <scope>IDENTIFICATION</scope>
</reference>
<keyword evidence="4" id="KW-0206">Cytoskeleton</keyword>
<reference evidence="10" key="1">
    <citation type="journal article" date="2020" name="PLoS Negl. Trop. Dis.">
        <title>High-quality nuclear genome for Sarcoptes scabiei-A critical resource for a neglected parasite.</title>
        <authorList>
            <person name="Korhonen P.K."/>
            <person name="Gasser R.B."/>
            <person name="Ma G."/>
            <person name="Wang T."/>
            <person name="Stroehlein A.J."/>
            <person name="Young N.D."/>
            <person name="Ang C.S."/>
            <person name="Fernando D.D."/>
            <person name="Lu H.C."/>
            <person name="Taylor S."/>
            <person name="Reynolds S.L."/>
            <person name="Mofiz E."/>
            <person name="Najaraj S.H."/>
            <person name="Gowda H."/>
            <person name="Madugundu A."/>
            <person name="Renuse S."/>
            <person name="Holt D."/>
            <person name="Pandey A."/>
            <person name="Papenfuss A.T."/>
            <person name="Fischer K."/>
        </authorList>
    </citation>
    <scope>NUCLEOTIDE SEQUENCE [LARGE SCALE GENOMIC DNA]</scope>
</reference>
<dbReference type="Pfam" id="PF07162">
    <property type="entry name" value="B9-C2"/>
    <property type="match status" value="1"/>
</dbReference>
<evidence type="ECO:0000256" key="3">
    <source>
        <dbReference type="ARBA" id="ARBA00022794"/>
    </source>
</evidence>
<dbReference type="EMBL" id="WVUK01000066">
    <property type="protein sequence ID" value="KAF7488055.1"/>
    <property type="molecule type" value="Genomic_DNA"/>
</dbReference>
<dbReference type="Proteomes" id="UP000070412">
    <property type="component" value="Unassembled WGS sequence"/>
</dbReference>
<reference evidence="8" key="2">
    <citation type="submission" date="2020-01" db="EMBL/GenBank/DDBJ databases">
        <authorList>
            <person name="Korhonen P.K.K."/>
            <person name="Guangxu M.G."/>
            <person name="Wang T.W."/>
            <person name="Stroehlein A.J.S."/>
            <person name="Young N.D."/>
            <person name="Ang C.-S.A."/>
            <person name="Fernando D.W.F."/>
            <person name="Lu H.L."/>
            <person name="Taylor S.T."/>
            <person name="Ehtesham M.E.M."/>
            <person name="Najaraj S.H.N."/>
            <person name="Harsha G.H.G."/>
            <person name="Madugundu A.M."/>
            <person name="Renuse S.R."/>
            <person name="Holt D.H."/>
            <person name="Pandey A.P."/>
            <person name="Papenfuss A.P."/>
            <person name="Gasser R.B.G."/>
            <person name="Fischer K.F."/>
        </authorList>
    </citation>
    <scope>NUCLEOTIDE SEQUENCE</scope>
    <source>
        <strain evidence="8">SSS_KF_BRIS2020</strain>
    </source>
</reference>
<evidence type="ECO:0000313" key="8">
    <source>
        <dbReference type="EMBL" id="KAF7488055.1"/>
    </source>
</evidence>
<keyword evidence="3" id="KW-0970">Cilium biogenesis/degradation</keyword>
<dbReference type="GO" id="GO:0036038">
    <property type="term" value="C:MKS complex"/>
    <property type="evidence" value="ECO:0007669"/>
    <property type="project" value="TreeGrafter"/>
</dbReference>
<evidence type="ECO:0000313" key="9">
    <source>
        <dbReference type="EnsemblMetazoa" id="KAF7488055.1"/>
    </source>
</evidence>
<sequence>MEEDLLTKSFFLINLNGQIESCTVVGDQYDNLYCKFLFRYGPDWAPIRTDSIRSSSSLTKIVSSKDGIEDEGNVTNEDKFFDKVFISQTANKRLEDHQPIFVWNLPFEATFKSTNPFGWPQIVVSVYGIDSVGNDVIRGYGWLHLPTQPGWHRLSIRLFSPQSSTLLGRILNWFVESRRPEFVDSRMVAGDEGRHLVTVQNEPESVVNLTLNILFKDFKKYGFKSKNCQCNCR</sequence>
<dbReference type="PROSITE" id="PS51381">
    <property type="entry name" value="C2_B9"/>
    <property type="match status" value="1"/>
</dbReference>
<dbReference type="OrthoDB" id="431939at2759"/>
<protein>
    <recommendedName>
        <fullName evidence="7">B9 domain-containing protein 1</fullName>
    </recommendedName>
</protein>
<keyword evidence="10" id="KW-1185">Reference proteome</keyword>
<dbReference type="EnsemblMetazoa" id="SSS_6051s_mrna">
    <property type="protein sequence ID" value="KAF7488055.1"/>
    <property type="gene ID" value="SSS_6051"/>
</dbReference>
<dbReference type="GO" id="GO:0060271">
    <property type="term" value="P:cilium assembly"/>
    <property type="evidence" value="ECO:0007669"/>
    <property type="project" value="TreeGrafter"/>
</dbReference>
<evidence type="ECO:0000256" key="1">
    <source>
        <dbReference type="ARBA" id="ARBA00004120"/>
    </source>
</evidence>
<dbReference type="InterPro" id="IPR010796">
    <property type="entry name" value="C2_B9-type_dom"/>
</dbReference>
<name>A0A834VAB5_SARSC</name>
<keyword evidence="5" id="KW-0966">Cell projection</keyword>
<evidence type="ECO:0000256" key="4">
    <source>
        <dbReference type="ARBA" id="ARBA00023212"/>
    </source>
</evidence>
<keyword evidence="2" id="KW-0963">Cytoplasm</keyword>
<dbReference type="AlphaFoldDB" id="A0A834VAB5"/>
<evidence type="ECO:0000256" key="7">
    <source>
        <dbReference type="ARBA" id="ARBA00039274"/>
    </source>
</evidence>
<accession>A0A834VAB5</accession>
<organism evidence="8">
    <name type="scientific">Sarcoptes scabiei</name>
    <name type="common">Itch mite</name>
    <name type="synonym">Acarus scabiei</name>
    <dbReference type="NCBI Taxonomy" id="52283"/>
    <lineage>
        <taxon>Eukaryota</taxon>
        <taxon>Metazoa</taxon>
        <taxon>Ecdysozoa</taxon>
        <taxon>Arthropoda</taxon>
        <taxon>Chelicerata</taxon>
        <taxon>Arachnida</taxon>
        <taxon>Acari</taxon>
        <taxon>Acariformes</taxon>
        <taxon>Sarcoptiformes</taxon>
        <taxon>Astigmata</taxon>
        <taxon>Psoroptidia</taxon>
        <taxon>Sarcoptoidea</taxon>
        <taxon>Sarcoptidae</taxon>
        <taxon>Sarcoptinae</taxon>
        <taxon>Sarcoptes</taxon>
    </lineage>
</organism>